<feature type="active site" description="Thioimidate intermediate" evidence="13 14">
    <location>
        <position position="369"/>
    </location>
</feature>
<comment type="cofactor">
    <cofactor evidence="1 13">
        <name>K(+)</name>
        <dbReference type="ChEBI" id="CHEBI:29103"/>
    </cofactor>
</comment>
<dbReference type="SMART" id="SM00116">
    <property type="entry name" value="CBS"/>
    <property type="match status" value="2"/>
</dbReference>
<dbReference type="InterPro" id="IPR015875">
    <property type="entry name" value="IMP_DH/GMP_Rdtase_CS"/>
</dbReference>
<dbReference type="InterPro" id="IPR001093">
    <property type="entry name" value="IMP_DH_GMPRt"/>
</dbReference>
<feature type="binding site" description="in other chain" evidence="13 17">
    <location>
        <position position="369"/>
    </location>
    <ligand>
        <name>K(+)</name>
        <dbReference type="ChEBI" id="CHEBI:29103"/>
        <note>ligand shared between two tetrameric partners</note>
    </ligand>
</feature>
<evidence type="ECO:0000256" key="9">
    <source>
        <dbReference type="ARBA" id="ARBA00023002"/>
    </source>
</evidence>
<feature type="binding site" evidence="13">
    <location>
        <position position="538"/>
    </location>
    <ligand>
        <name>K(+)</name>
        <dbReference type="ChEBI" id="CHEBI:29103"/>
        <note>ligand shared between two tetrameric partners</note>
    </ligand>
</feature>
<keyword evidence="10 13" id="KW-0520">NAD</keyword>
<dbReference type="EC" id="1.1.1.205" evidence="13 20"/>
<reference evidence="22 23" key="1">
    <citation type="journal article" date="2008" name="PLoS Genet.">
        <title>Complete genome sequence of the complex carbohydrate-degrading marine bacterium, Saccharophagus degradans strain 2-40 T.</title>
        <authorList>
            <person name="Weiner R.M."/>
            <person name="Taylor L.E.II."/>
            <person name="Henrissat B."/>
            <person name="Hauser L."/>
            <person name="Land M."/>
            <person name="Coutinho P.M."/>
            <person name="Rancurel C."/>
            <person name="Saunders E.H."/>
            <person name="Longmire A.G."/>
            <person name="Zhang H."/>
            <person name="Bayer E.A."/>
            <person name="Gilbert H.J."/>
            <person name="Larimer F."/>
            <person name="Zhulin I.B."/>
            <person name="Ekborg N.A."/>
            <person name="Lamed R."/>
            <person name="Richardson P.M."/>
            <person name="Borovok I."/>
            <person name="Hutcheson S."/>
        </authorList>
    </citation>
    <scope>NUCLEOTIDE SEQUENCE [LARGE SCALE GENOMIC DNA]</scope>
    <source>
        <strain evidence="23">2-40 / ATCC 43961 / DSM 17024</strain>
    </source>
</reference>
<evidence type="ECO:0000256" key="15">
    <source>
        <dbReference type="PIRSR" id="PIRSR000130-2"/>
    </source>
</evidence>
<dbReference type="InterPro" id="IPR005990">
    <property type="entry name" value="IMP_DH"/>
</dbReference>
<feature type="binding site" evidence="13">
    <location>
        <position position="537"/>
    </location>
    <ligand>
        <name>K(+)</name>
        <dbReference type="ChEBI" id="CHEBI:29103"/>
        <note>ligand shared between two tetrameric partners</note>
    </ligand>
</feature>
<feature type="binding site" evidence="13 15">
    <location>
        <position position="367"/>
    </location>
    <ligand>
        <name>IMP</name>
        <dbReference type="ChEBI" id="CHEBI:58053"/>
    </ligand>
</feature>
<dbReference type="STRING" id="203122.Sde_1459"/>
<evidence type="ECO:0000256" key="19">
    <source>
        <dbReference type="RuleBase" id="RU003927"/>
    </source>
</evidence>
<comment type="similarity">
    <text evidence="2 13 19">Belongs to the IMPDH/GMPR family.</text>
</comment>
<dbReference type="eggNOG" id="COG0517">
    <property type="taxonomic scope" value="Bacteria"/>
</dbReference>
<dbReference type="CDD" id="cd04601">
    <property type="entry name" value="CBS_pair_IMPDH"/>
    <property type="match status" value="1"/>
</dbReference>
<feature type="binding site" evidence="13 16">
    <location>
        <begin position="362"/>
        <end position="364"/>
    </location>
    <ligand>
        <name>NAD(+)</name>
        <dbReference type="ChEBI" id="CHEBI:57540"/>
    </ligand>
</feature>
<dbReference type="GO" id="GO:0006177">
    <property type="term" value="P:GMP biosynthetic process"/>
    <property type="evidence" value="ECO:0007669"/>
    <property type="project" value="UniProtKB-UniRule"/>
</dbReference>
<keyword evidence="5" id="KW-0677">Repeat</keyword>
<dbReference type="eggNOG" id="COG0516">
    <property type="taxonomic scope" value="Bacteria"/>
</dbReference>
<dbReference type="KEGG" id="sde:Sde_1459"/>
<dbReference type="InterPro" id="IPR000644">
    <property type="entry name" value="CBS_dom"/>
</dbReference>
<evidence type="ECO:0000256" key="12">
    <source>
        <dbReference type="ARBA" id="ARBA00048028"/>
    </source>
</evidence>
<feature type="domain" description="CBS" evidence="21">
    <location>
        <begin position="217"/>
        <end position="275"/>
    </location>
</feature>
<dbReference type="GO" id="GO:0006183">
    <property type="term" value="P:GTP biosynthetic process"/>
    <property type="evidence" value="ECO:0007669"/>
    <property type="project" value="TreeGrafter"/>
</dbReference>
<dbReference type="SUPFAM" id="SSF51412">
    <property type="entry name" value="Inosine monophosphate dehydrogenase (IMPDH)"/>
    <property type="match status" value="1"/>
</dbReference>
<dbReference type="GO" id="GO:0046872">
    <property type="term" value="F:metal ion binding"/>
    <property type="evidence" value="ECO:0007669"/>
    <property type="project" value="UniProtKB-UniRule"/>
</dbReference>
<evidence type="ECO:0000259" key="21">
    <source>
        <dbReference type="PROSITE" id="PS51371"/>
    </source>
</evidence>
<evidence type="ECO:0000256" key="1">
    <source>
        <dbReference type="ARBA" id="ARBA00001958"/>
    </source>
</evidence>
<name>Q21KQ8_SACD2</name>
<comment type="activity regulation">
    <text evidence="13">Mycophenolic acid (MPA) is a non-competitive inhibitor that prevents formation of the closed enzyme conformation by binding to the same site as the amobile flap. In contrast, mizoribine monophosphate (MZP) is a competitive inhibitor that induces the closed conformation. MPA is a potent inhibitor of mammalian IMPDHs but a poor inhibitor of the bacterial enzymes. MZP is a more potent inhibitor of bacterial IMPDH.</text>
</comment>
<feature type="binding site" evidence="13">
    <location>
        <position position="536"/>
    </location>
    <ligand>
        <name>K(+)</name>
        <dbReference type="ChEBI" id="CHEBI:29103"/>
        <note>ligand shared between two tetrameric partners</note>
    </ligand>
</feature>
<dbReference type="PANTHER" id="PTHR11911">
    <property type="entry name" value="INOSINE-5-MONOPHOSPHATE DEHYDROGENASE RELATED"/>
    <property type="match status" value="1"/>
</dbReference>
<dbReference type="CDD" id="cd00381">
    <property type="entry name" value="IMPDH"/>
    <property type="match status" value="1"/>
</dbReference>
<evidence type="ECO:0000256" key="3">
    <source>
        <dbReference type="ARBA" id="ARBA00011881"/>
    </source>
</evidence>
<dbReference type="HAMAP" id="MF_01964">
    <property type="entry name" value="IMPDH"/>
    <property type="match status" value="1"/>
</dbReference>
<dbReference type="SUPFAM" id="SSF54631">
    <property type="entry name" value="CBS-domain pair"/>
    <property type="match status" value="1"/>
</dbReference>
<keyword evidence="7 13" id="KW-0658">Purine biosynthesis</keyword>
<keyword evidence="11 18" id="KW-0129">CBS domain</keyword>
<evidence type="ECO:0000256" key="2">
    <source>
        <dbReference type="ARBA" id="ARBA00005502"/>
    </source>
</evidence>
<feature type="binding site" evidence="16">
    <location>
        <begin position="312"/>
        <end position="314"/>
    </location>
    <ligand>
        <name>NAD(+)</name>
        <dbReference type="ChEBI" id="CHEBI:57540"/>
    </ligand>
</feature>
<dbReference type="InterPro" id="IPR013785">
    <property type="entry name" value="Aldolase_TIM"/>
</dbReference>
<feature type="binding site" evidence="13">
    <location>
        <position position="312"/>
    </location>
    <ligand>
        <name>NAD(+)</name>
        <dbReference type="ChEBI" id="CHEBI:57540"/>
    </ligand>
</feature>
<evidence type="ECO:0000256" key="11">
    <source>
        <dbReference type="ARBA" id="ARBA00023122"/>
    </source>
</evidence>
<gene>
    <name evidence="13" type="primary">guaB</name>
    <name evidence="22" type="ordered locus">Sde_1459</name>
</gene>
<dbReference type="GO" id="GO:0003938">
    <property type="term" value="F:IMP dehydrogenase activity"/>
    <property type="evidence" value="ECO:0007669"/>
    <property type="project" value="UniProtKB-UniRule"/>
</dbReference>
<organism evidence="22 23">
    <name type="scientific">Saccharophagus degradans (strain 2-40 / ATCC 43961 / DSM 17024)</name>
    <dbReference type="NCBI Taxonomy" id="203122"/>
    <lineage>
        <taxon>Bacteria</taxon>
        <taxon>Pseudomonadati</taxon>
        <taxon>Pseudomonadota</taxon>
        <taxon>Gammaproteobacteria</taxon>
        <taxon>Cellvibrionales</taxon>
        <taxon>Cellvibrionaceae</taxon>
        <taxon>Saccharophagus</taxon>
    </lineage>
</organism>
<evidence type="ECO:0000256" key="20">
    <source>
        <dbReference type="RuleBase" id="RU003928"/>
    </source>
</evidence>
<dbReference type="SMART" id="SM01240">
    <property type="entry name" value="IMPDH"/>
    <property type="match status" value="1"/>
</dbReference>
<proteinExistence type="inferred from homology"/>
<evidence type="ECO:0000256" key="4">
    <source>
        <dbReference type="ARBA" id="ARBA00022723"/>
    </source>
</evidence>
<evidence type="ECO:0000256" key="18">
    <source>
        <dbReference type="PROSITE-ProRule" id="PRU00703"/>
    </source>
</evidence>
<dbReference type="AlphaFoldDB" id="Q21KQ8"/>
<keyword evidence="23" id="KW-1185">Reference proteome</keyword>
<accession>Q21KQ8</accession>
<dbReference type="HOGENOM" id="CLU_022552_2_2_6"/>
<feature type="binding site" description="in other chain" evidence="13 17">
    <location>
        <position position="364"/>
    </location>
    <ligand>
        <name>K(+)</name>
        <dbReference type="ChEBI" id="CHEBI:29103"/>
        <note>ligand shared between two tetrameric partners</note>
    </ligand>
</feature>
<feature type="active site" description="Proton acceptor" evidence="13 14">
    <location>
        <position position="467"/>
    </location>
</feature>
<keyword evidence="9 13" id="KW-0560">Oxidoreductase</keyword>
<comment type="caution">
    <text evidence="13">Lacks conserved residue(s) required for the propagation of feature annotation.</text>
</comment>
<dbReference type="InterPro" id="IPR046342">
    <property type="entry name" value="CBS_dom_sf"/>
</dbReference>
<dbReference type="PIRSF" id="PIRSF000130">
    <property type="entry name" value="IMPDH"/>
    <property type="match status" value="1"/>
</dbReference>
<comment type="pathway">
    <text evidence="13 20">Purine metabolism; XMP biosynthesis via de novo pathway; XMP from IMP: step 1/1.</text>
</comment>
<protein>
    <recommendedName>
        <fullName evidence="13 20">Inosine-5'-monophosphate dehydrogenase</fullName>
        <shortName evidence="13">IMP dehydrogenase</shortName>
        <shortName evidence="13">IMPD</shortName>
        <shortName evidence="13">IMPDH</shortName>
        <ecNumber evidence="13 20">1.1.1.205</ecNumber>
    </recommendedName>
</protein>
<comment type="subunit">
    <text evidence="3 13">Homotetramer.</text>
</comment>
<evidence type="ECO:0000256" key="6">
    <source>
        <dbReference type="ARBA" id="ARBA00022749"/>
    </source>
</evidence>
<evidence type="ECO:0000256" key="8">
    <source>
        <dbReference type="ARBA" id="ARBA00022958"/>
    </source>
</evidence>
<feature type="binding site" description="in other chain" evidence="13 17">
    <location>
        <position position="366"/>
    </location>
    <ligand>
        <name>K(+)</name>
        <dbReference type="ChEBI" id="CHEBI:29103"/>
        <note>ligand shared between two tetrameric partners</note>
    </ligand>
</feature>
<dbReference type="Pfam" id="PF00571">
    <property type="entry name" value="CBS"/>
    <property type="match status" value="2"/>
</dbReference>
<dbReference type="PROSITE" id="PS51371">
    <property type="entry name" value="CBS"/>
    <property type="match status" value="2"/>
</dbReference>
<dbReference type="PROSITE" id="PS00487">
    <property type="entry name" value="IMP_DH_GMP_RED"/>
    <property type="match status" value="1"/>
</dbReference>
<keyword evidence="6 13" id="KW-0332">GMP biosynthesis</keyword>
<dbReference type="Gene3D" id="3.20.20.70">
    <property type="entry name" value="Aldolase class I"/>
    <property type="match status" value="1"/>
</dbReference>
<evidence type="ECO:0000256" key="14">
    <source>
        <dbReference type="PIRSR" id="PIRSR000130-1"/>
    </source>
</evidence>
<evidence type="ECO:0000313" key="22">
    <source>
        <dbReference type="EMBL" id="ABD80721.1"/>
    </source>
</evidence>
<evidence type="ECO:0000256" key="5">
    <source>
        <dbReference type="ARBA" id="ARBA00022737"/>
    </source>
</evidence>
<sequence length="556" mass="58995">MPRMKFPAHLLVALALSRVFVHLGRLFVFTKDGANAYNCSFISQALAYLKTPLQALLMTLEVVTPMLRIAQEALTFDDVLLVPGYSNVTAKDVDLKTRLTREITLNIPLLSAAMDTVTEARLAIALAQEGGIGIIHKSMTIEKQAEQVRAVKKFEAGVVKNPITIDSSCSIKDLIALTRQHNISGVPVLDNGDLVGIVTGRDVRFETNLDATVASIMTPKEKLVTVLEGTAADEVRALLHKHRIEKVLVVNDKFKLCGLITVKDINKAETYPNACKDADGSLRVGASVGTSPDTDDRVAALVAAGVDVLVVDTAHGHSQNVLNRVTKIKKDHPQVQVIGGNIATADAAKALVEAGADGVKVGIGPGSICTTRIVTGVGVPQISAIANVVDALKDTGVPVIADGGVRFSGDVAKAIVAGADCVMMGSMFAGTEEAPGEVELYQGRTYKSYRGMGSLGAMAKTQGSSDRYFQDSSQGMEKLVPEGIEGRVPYKGPLNAIVHQLMGGLRAAMGYTGSVTMEEMRTKPQFVRVTSAGMGESHVHDVSITKEAPNYPVSGR</sequence>
<evidence type="ECO:0000256" key="10">
    <source>
        <dbReference type="ARBA" id="ARBA00023027"/>
    </source>
</evidence>
<dbReference type="UniPathway" id="UPA00601">
    <property type="reaction ID" value="UER00295"/>
</dbReference>
<dbReference type="FunFam" id="3.20.20.70:FF:000003">
    <property type="entry name" value="GMP reductase"/>
    <property type="match status" value="1"/>
</dbReference>
<dbReference type="GO" id="GO:0000166">
    <property type="term" value="F:nucleotide binding"/>
    <property type="evidence" value="ECO:0007669"/>
    <property type="project" value="UniProtKB-UniRule"/>
</dbReference>
<comment type="function">
    <text evidence="13">Catalyzes the conversion of inosine 5'-phosphate (IMP) to xanthosine 5'-phosphate (XMP), the first committed and rate-limiting step in the de novo synthesis of guanine nucleotides, and therefore plays an important role in the regulation of cell growth.</text>
</comment>
<evidence type="ECO:0000256" key="13">
    <source>
        <dbReference type="HAMAP-Rule" id="MF_01964"/>
    </source>
</evidence>
<feature type="binding site" evidence="13 15">
    <location>
        <begin position="449"/>
        <end position="453"/>
    </location>
    <ligand>
        <name>IMP</name>
        <dbReference type="ChEBI" id="CHEBI:58053"/>
    </ligand>
</feature>
<evidence type="ECO:0000256" key="17">
    <source>
        <dbReference type="PIRSR" id="PIRSR000130-4"/>
    </source>
</evidence>
<feature type="binding site" evidence="13 15">
    <location>
        <position position="482"/>
    </location>
    <ligand>
        <name>IMP</name>
        <dbReference type="ChEBI" id="CHEBI:58053"/>
    </ligand>
</feature>
<dbReference type="Proteomes" id="UP000001947">
    <property type="component" value="Chromosome"/>
</dbReference>
<comment type="catalytic activity">
    <reaction evidence="12 13 20">
        <text>IMP + NAD(+) + H2O = XMP + NADH + H(+)</text>
        <dbReference type="Rhea" id="RHEA:11708"/>
        <dbReference type="ChEBI" id="CHEBI:15377"/>
        <dbReference type="ChEBI" id="CHEBI:15378"/>
        <dbReference type="ChEBI" id="CHEBI:57464"/>
        <dbReference type="ChEBI" id="CHEBI:57540"/>
        <dbReference type="ChEBI" id="CHEBI:57945"/>
        <dbReference type="ChEBI" id="CHEBI:58053"/>
        <dbReference type="EC" id="1.1.1.205"/>
    </reaction>
</comment>
<evidence type="ECO:0000256" key="7">
    <source>
        <dbReference type="ARBA" id="ARBA00022755"/>
    </source>
</evidence>
<feature type="binding site" evidence="13 15">
    <location>
        <begin position="402"/>
        <end position="404"/>
    </location>
    <ligand>
        <name>IMP</name>
        <dbReference type="ChEBI" id="CHEBI:58053"/>
    </ligand>
</feature>
<keyword evidence="4 13" id="KW-0479">Metal-binding</keyword>
<keyword evidence="8 13" id="KW-0630">Potassium</keyword>
<evidence type="ECO:0000256" key="16">
    <source>
        <dbReference type="PIRSR" id="PIRSR000130-3"/>
    </source>
</evidence>
<feature type="domain" description="CBS" evidence="21">
    <location>
        <begin position="158"/>
        <end position="215"/>
    </location>
</feature>
<dbReference type="PANTHER" id="PTHR11911:SF111">
    <property type="entry name" value="INOSINE-5'-MONOPHOSPHATE DEHYDROGENASE"/>
    <property type="match status" value="1"/>
</dbReference>
<feature type="binding site" evidence="13 15">
    <location>
        <begin position="425"/>
        <end position="426"/>
    </location>
    <ligand>
        <name>IMP</name>
        <dbReference type="ChEBI" id="CHEBI:58053"/>
    </ligand>
</feature>
<dbReference type="Pfam" id="PF00478">
    <property type="entry name" value="IMPDH"/>
    <property type="match status" value="1"/>
</dbReference>
<dbReference type="NCBIfam" id="TIGR01302">
    <property type="entry name" value="IMP_dehydrog"/>
    <property type="match status" value="1"/>
</dbReference>
<evidence type="ECO:0000313" key="23">
    <source>
        <dbReference type="Proteomes" id="UP000001947"/>
    </source>
</evidence>
<dbReference type="EMBL" id="CP000282">
    <property type="protein sequence ID" value="ABD80721.1"/>
    <property type="molecule type" value="Genomic_DNA"/>
</dbReference>